<dbReference type="KEGG" id="cqu:CpipJ_CPIJ010463"/>
<accession>B0WW25</accession>
<reference evidence="2" key="1">
    <citation type="submission" date="2007-03" db="EMBL/GenBank/DDBJ databases">
        <title>Annotation of Culex pipiens quinquefasciatus.</title>
        <authorList>
            <consortium name="The Broad Institute Genome Sequencing Platform"/>
            <person name="Atkinson P.W."/>
            <person name="Hemingway J."/>
            <person name="Christensen B.M."/>
            <person name="Higgs S."/>
            <person name="Kodira C."/>
            <person name="Hannick L."/>
            <person name="Megy K."/>
            <person name="O'Leary S."/>
            <person name="Pearson M."/>
            <person name="Haas B.J."/>
            <person name="Mauceli E."/>
            <person name="Wortman J.R."/>
            <person name="Lee N.H."/>
            <person name="Guigo R."/>
            <person name="Stanke M."/>
            <person name="Alvarado L."/>
            <person name="Amedeo P."/>
            <person name="Antoine C.H."/>
            <person name="Arensburger P."/>
            <person name="Bidwell S.L."/>
            <person name="Crawford M."/>
            <person name="Camaro F."/>
            <person name="Devon K."/>
            <person name="Engels R."/>
            <person name="Hammond M."/>
            <person name="Howarth C."/>
            <person name="Koehrsen M."/>
            <person name="Lawson D."/>
            <person name="Montgomery P."/>
            <person name="Nene V."/>
            <person name="Nusbaum C."/>
            <person name="Puiu D."/>
            <person name="Romero-Severson J."/>
            <person name="Severson D.W."/>
            <person name="Shumway M."/>
            <person name="Sisk P."/>
            <person name="Stolte C."/>
            <person name="Zeng Q."/>
            <person name="Eisenstadt E."/>
            <person name="Fraser-Liggett C."/>
            <person name="Strausberg R."/>
            <person name="Galagan J."/>
            <person name="Birren B."/>
            <person name="Collins F.H."/>
        </authorList>
    </citation>
    <scope>NUCLEOTIDE SEQUENCE [LARGE SCALE GENOMIC DNA]</scope>
    <source>
        <strain evidence="2">JHB</strain>
    </source>
</reference>
<dbReference type="eggNOG" id="KOG1987">
    <property type="taxonomic scope" value="Eukaryota"/>
</dbReference>
<keyword evidence="4" id="KW-1185">Reference proteome</keyword>
<organism>
    <name type="scientific">Culex quinquefasciatus</name>
    <name type="common">Southern house mosquito</name>
    <name type="synonym">Culex pungens</name>
    <dbReference type="NCBI Taxonomy" id="7176"/>
    <lineage>
        <taxon>Eukaryota</taxon>
        <taxon>Metazoa</taxon>
        <taxon>Ecdysozoa</taxon>
        <taxon>Arthropoda</taxon>
        <taxon>Hexapoda</taxon>
        <taxon>Insecta</taxon>
        <taxon>Pterygota</taxon>
        <taxon>Neoptera</taxon>
        <taxon>Endopterygota</taxon>
        <taxon>Diptera</taxon>
        <taxon>Nematocera</taxon>
        <taxon>Culicoidea</taxon>
        <taxon>Culicidae</taxon>
        <taxon>Culicinae</taxon>
        <taxon>Culicini</taxon>
        <taxon>Culex</taxon>
        <taxon>Culex</taxon>
    </lineage>
</organism>
<dbReference type="PROSITE" id="PS50097">
    <property type="entry name" value="BTB"/>
    <property type="match status" value="1"/>
</dbReference>
<protein>
    <submittedName>
        <fullName evidence="2 3">Speckle-type poz protein</fullName>
    </submittedName>
</protein>
<dbReference type="InterPro" id="IPR000210">
    <property type="entry name" value="BTB/POZ_dom"/>
</dbReference>
<evidence type="ECO:0000313" key="2">
    <source>
        <dbReference type="EMBL" id="EDS35857.1"/>
    </source>
</evidence>
<dbReference type="VEuPathDB" id="VectorBase:CPIJ010463"/>
<dbReference type="InParanoid" id="B0WW25"/>
<dbReference type="AlphaFoldDB" id="B0WW25"/>
<dbReference type="OrthoDB" id="6359816at2759"/>
<dbReference type="Gene3D" id="2.60.210.10">
    <property type="entry name" value="Apoptosis, Tumor Necrosis Factor Receptor Associated Protein 2, Chain A"/>
    <property type="match status" value="1"/>
</dbReference>
<reference evidence="3" key="2">
    <citation type="submission" date="2021-02" db="UniProtKB">
        <authorList>
            <consortium name="EnsemblMetazoa"/>
        </authorList>
    </citation>
    <scope>IDENTIFICATION</scope>
    <source>
        <strain evidence="3">JHB</strain>
    </source>
</reference>
<dbReference type="Gene3D" id="6.20.250.50">
    <property type="match status" value="1"/>
</dbReference>
<dbReference type="SMART" id="SM00225">
    <property type="entry name" value="BTB"/>
    <property type="match status" value="1"/>
</dbReference>
<dbReference type="EnsemblMetazoa" id="CPIJ010463-RA">
    <property type="protein sequence ID" value="CPIJ010463-PA"/>
    <property type="gene ID" value="CPIJ010463"/>
</dbReference>
<evidence type="ECO:0000313" key="4">
    <source>
        <dbReference type="Proteomes" id="UP000002320"/>
    </source>
</evidence>
<dbReference type="OMA" id="ACAQFIM"/>
<gene>
    <name evidence="3" type="primary">6044023</name>
    <name evidence="2" type="ORF">CpipJ_CPIJ010463</name>
</gene>
<feature type="domain" description="BTB" evidence="1">
    <location>
        <begin position="247"/>
        <end position="314"/>
    </location>
</feature>
<sequence length="411" mass="45863">MALEVRTRSGTGNRYDTQLANKVPALPSLSPDASNDAPFYWNNPRRVDQSTFAMSALCPNRSNQETVQRDHYVTTIKGQKYELTWSINRFSAWSARAESRHFFVKFPNSPAANIRWILVFNPKSRTDERYCAVFLRLFSPEDLQRTVPITYDIALLDYKSNVFYRTGKTASPIPVTVRGGAGGNAIKRETLLEKLTPGDKLVIKCTIEAHPEIVTSAVKEVKTSLPEALPSSFSKDLELLIGDGKFGDLTMMVDGEAVQAHKCILTARSPVFAAMFEHAMQESVENCVVIEDVELTVFKALLRYIYTDKVTCLDTMAQELYAAADKYGISTLKSLCRNSILEKLCPENAADTLKLADLHSDLEMKRYTLAFVSGSVAIKVTKTAGWQDMAKTHPHLVGEAFEALAARIPFR</sequence>
<dbReference type="Pfam" id="PF00651">
    <property type="entry name" value="BTB"/>
    <property type="match status" value="1"/>
</dbReference>
<dbReference type="InterPro" id="IPR008974">
    <property type="entry name" value="TRAF-like"/>
</dbReference>
<dbReference type="InterPro" id="IPR011333">
    <property type="entry name" value="SKP1/BTB/POZ_sf"/>
</dbReference>
<dbReference type="EMBL" id="DS232136">
    <property type="protein sequence ID" value="EDS35857.1"/>
    <property type="molecule type" value="Genomic_DNA"/>
</dbReference>
<dbReference type="HOGENOM" id="CLU_004253_2_0_1"/>
<evidence type="ECO:0000313" key="3">
    <source>
        <dbReference type="EnsemblMetazoa" id="CPIJ010463-PA"/>
    </source>
</evidence>
<proteinExistence type="predicted"/>
<evidence type="ECO:0000259" key="1">
    <source>
        <dbReference type="PROSITE" id="PS50097"/>
    </source>
</evidence>
<dbReference type="SUPFAM" id="SSF54695">
    <property type="entry name" value="POZ domain"/>
    <property type="match status" value="1"/>
</dbReference>
<dbReference type="Gene3D" id="3.30.710.10">
    <property type="entry name" value="Potassium Channel Kv1.1, Chain A"/>
    <property type="match status" value="1"/>
</dbReference>
<dbReference type="PANTHER" id="PTHR24413">
    <property type="entry name" value="SPECKLE-TYPE POZ PROTEIN"/>
    <property type="match status" value="1"/>
</dbReference>
<dbReference type="STRING" id="7176.B0WW25"/>
<dbReference type="FunFam" id="3.30.710.10:FF:000159">
    <property type="entry name" value="Speckle-type POZ protein B"/>
    <property type="match status" value="1"/>
</dbReference>
<dbReference type="Proteomes" id="UP000002320">
    <property type="component" value="Unassembled WGS sequence"/>
</dbReference>
<dbReference type="SUPFAM" id="SSF49599">
    <property type="entry name" value="TRAF domain-like"/>
    <property type="match status" value="1"/>
</dbReference>
<dbReference type="VEuPathDB" id="VectorBase:CQUJHB009452"/>
<name>B0WW25_CULQU</name>